<evidence type="ECO:0000256" key="3">
    <source>
        <dbReference type="ARBA" id="ARBA00022475"/>
    </source>
</evidence>
<feature type="domain" description="Cadherin" evidence="18">
    <location>
        <begin position="270"/>
        <end position="384"/>
    </location>
</feature>
<dbReference type="GO" id="GO:0001841">
    <property type="term" value="P:neural tube formation"/>
    <property type="evidence" value="ECO:0007669"/>
    <property type="project" value="UniProtKB-ARBA"/>
</dbReference>
<evidence type="ECO:0000256" key="5">
    <source>
        <dbReference type="ARBA" id="ARBA00022723"/>
    </source>
</evidence>
<evidence type="ECO:0000256" key="6">
    <source>
        <dbReference type="ARBA" id="ARBA00022737"/>
    </source>
</evidence>
<name>A0AA47N6N4_MERPO</name>
<evidence type="ECO:0000313" key="19">
    <source>
        <dbReference type="EMBL" id="KAK0152576.1"/>
    </source>
</evidence>
<evidence type="ECO:0000259" key="18">
    <source>
        <dbReference type="PROSITE" id="PS50268"/>
    </source>
</evidence>
<dbReference type="PRINTS" id="PR00205">
    <property type="entry name" value="CADHERIN"/>
</dbReference>
<dbReference type="FunFam" id="2.60.40.60:FF:000011">
    <property type="entry name" value="Cadherin 1"/>
    <property type="match status" value="1"/>
</dbReference>
<reference evidence="19" key="1">
    <citation type="journal article" date="2023" name="Front. Mar. Sci.">
        <title>A new Merluccius polli reference genome to investigate the effects of global change in West African waters.</title>
        <authorList>
            <person name="Mateo J.L."/>
            <person name="Blanco-Fernandez C."/>
            <person name="Garcia-Vazquez E."/>
            <person name="Machado-Schiaffino G."/>
        </authorList>
    </citation>
    <scope>NUCLEOTIDE SEQUENCE</scope>
    <source>
        <strain evidence="19">C29</strain>
        <tissue evidence="19">Fin</tissue>
    </source>
</reference>
<keyword evidence="11 17" id="KW-0472">Membrane</keyword>
<dbReference type="GO" id="GO:0008013">
    <property type="term" value="F:beta-catenin binding"/>
    <property type="evidence" value="ECO:0007669"/>
    <property type="project" value="TreeGrafter"/>
</dbReference>
<dbReference type="GO" id="GO:0016339">
    <property type="term" value="P:calcium-dependent cell-cell adhesion via plasma membrane cell adhesion molecules"/>
    <property type="evidence" value="ECO:0007669"/>
    <property type="project" value="TreeGrafter"/>
</dbReference>
<keyword evidence="12" id="KW-0325">Glycoprotein</keyword>
<dbReference type="GO" id="GO:0016342">
    <property type="term" value="C:catenin complex"/>
    <property type="evidence" value="ECO:0007669"/>
    <property type="project" value="TreeGrafter"/>
</dbReference>
<evidence type="ECO:0000256" key="12">
    <source>
        <dbReference type="ARBA" id="ARBA00023180"/>
    </source>
</evidence>
<evidence type="ECO:0000256" key="17">
    <source>
        <dbReference type="SAM" id="Phobius"/>
    </source>
</evidence>
<keyword evidence="7 13" id="KW-0106">Calcium</keyword>
<evidence type="ECO:0000256" key="1">
    <source>
        <dbReference type="ARBA" id="ARBA00004251"/>
    </source>
</evidence>
<keyword evidence="4 14" id="KW-0812">Transmembrane</keyword>
<keyword evidence="8 14" id="KW-0130">Cell adhesion</keyword>
<evidence type="ECO:0000256" key="4">
    <source>
        <dbReference type="ARBA" id="ARBA00022692"/>
    </source>
</evidence>
<dbReference type="GO" id="GO:0007043">
    <property type="term" value="P:cell-cell junction assembly"/>
    <property type="evidence" value="ECO:0007669"/>
    <property type="project" value="TreeGrafter"/>
</dbReference>
<dbReference type="CDD" id="cd11304">
    <property type="entry name" value="Cadherin_repeat"/>
    <property type="match status" value="4"/>
</dbReference>
<dbReference type="FunFam" id="2.60.40.60:FF:000022">
    <property type="entry name" value="Cadherin 2"/>
    <property type="match status" value="1"/>
</dbReference>
<dbReference type="GO" id="GO:0042074">
    <property type="term" value="P:cell migration involved in gastrulation"/>
    <property type="evidence" value="ECO:0007669"/>
    <property type="project" value="UniProtKB-ARBA"/>
</dbReference>
<accession>A0AA47N6N4</accession>
<keyword evidence="9" id="KW-0965">Cell junction</keyword>
<dbReference type="Gene3D" id="2.60.40.60">
    <property type="entry name" value="Cadherins"/>
    <property type="match status" value="5"/>
</dbReference>
<dbReference type="GO" id="GO:0030010">
    <property type="term" value="P:establishment of cell polarity"/>
    <property type="evidence" value="ECO:0007669"/>
    <property type="project" value="UniProtKB-ARBA"/>
</dbReference>
<dbReference type="Pfam" id="PF00028">
    <property type="entry name" value="Cadherin"/>
    <property type="match status" value="4"/>
</dbReference>
<dbReference type="AlphaFoldDB" id="A0AA47N6N4"/>
<dbReference type="SUPFAM" id="SSF49313">
    <property type="entry name" value="Cadherin-like"/>
    <property type="match status" value="5"/>
</dbReference>
<dbReference type="GO" id="GO:0060027">
    <property type="term" value="P:convergent extension involved in gastrulation"/>
    <property type="evidence" value="ECO:0007669"/>
    <property type="project" value="UniProtKB-ARBA"/>
</dbReference>
<keyword evidence="6" id="KW-0677">Repeat</keyword>
<evidence type="ECO:0000256" key="11">
    <source>
        <dbReference type="ARBA" id="ARBA00023136"/>
    </source>
</evidence>
<dbReference type="Gene3D" id="4.10.900.10">
    <property type="entry name" value="TCF3-CBD (Catenin binding domain)"/>
    <property type="match status" value="1"/>
</dbReference>
<dbReference type="PROSITE" id="PS00232">
    <property type="entry name" value="CADHERIN_1"/>
    <property type="match status" value="1"/>
</dbReference>
<feature type="domain" description="Cadherin" evidence="18">
    <location>
        <begin position="500"/>
        <end position="602"/>
    </location>
</feature>
<evidence type="ECO:0000256" key="14">
    <source>
        <dbReference type="RuleBase" id="RU003318"/>
    </source>
</evidence>
<keyword evidence="3" id="KW-1003">Cell membrane</keyword>
<proteinExistence type="predicted"/>
<dbReference type="GO" id="GO:0007498">
    <property type="term" value="P:mesoderm development"/>
    <property type="evidence" value="ECO:0007669"/>
    <property type="project" value="UniProtKB-ARBA"/>
</dbReference>
<dbReference type="PROSITE" id="PS50268">
    <property type="entry name" value="CADHERIN_2"/>
    <property type="match status" value="5"/>
</dbReference>
<sequence length="918" mass="100647">MEESHLCDLLTPGMSSLFHVKGVWSAEESFSLRSPIARFRQQENKMSRGSGLKGPRRIWSSLRLASSPPPLLPCSPLPTPMHARHGLHSRSSVLQHTKGSALSPAVQDTARATRALRKSWCSPRFMGPWVPGLNPKPNAGESELIVLRPWVPRGPGSYRVKRDWIIPPIRVLENSKHVPEDLVQIKSDKIFTSQVIYKLEGPGVDQEPKNLFEIDDKSGIIRSKQPLDREKHKSFKLKAFALSTSGQRLENPTIIEIMVLDQNDNRPSFIKNQFTGSVSEFSVPGTSVMSVSASDADDPSTDNAILSYSILSQESEPANAVTKVMFGINNETGAIYTRDVGLDREVVKSFRLRLQVADMSGMGLTSEGVAIVHVTDINNHAPQFSPSMYHASGVENRKDYELCRVNVTDRDDRGTGNWEAKYTIARGNAGGNFDIHTDPVSNQGVVTVVKPLDFEGQSEYTLVLTVVNQNPLSSKAPNFPVSSATVVVRVVNENEAPRFREDPIQVLVPESVAPGTILKTNLAYDPDQTGLRYDIVTDPERWLDVNKLTGDIITRRPLNIRSPHLKNGVYNAVVRATDAEGMATSATLLITLMETNDYPPQLVPVSGIVCRPGNHPDSFLLLTAVDEDLAPHAEPFTFELLDEMTVNWTVVPVNKTHTRLHSLVELEVGQYTVDVLVSDSGTPFLSSFAQVNVTVCACDRFSQCRSETAAILGSSVGISFIAVAIVIAASLLLLLLLLLAVAINSCTSRRHLQKESALLVGESEEDVRDNVLNYDEQGGGEEDENAYNLDLLNPSDAPHIPASFFCPGPLGDVGPRVGKPPLRKDAPHNLPSPTYPRRPPADPTDIEDYINDGLEAADHDPNVPPYDTALIYDHEGEGSLAGSLSSIASGSSDGDQDYDYLNDWGPRFKKLANMFDPR</sequence>
<dbReference type="InterPro" id="IPR002126">
    <property type="entry name" value="Cadherin-like_dom"/>
</dbReference>
<dbReference type="GO" id="GO:0005509">
    <property type="term" value="F:calcium ion binding"/>
    <property type="evidence" value="ECO:0007669"/>
    <property type="project" value="UniProtKB-UniRule"/>
</dbReference>
<dbReference type="EMBL" id="JAOPHQ010000944">
    <property type="protein sequence ID" value="KAK0152576.1"/>
    <property type="molecule type" value="Genomic_DNA"/>
</dbReference>
<evidence type="ECO:0000256" key="2">
    <source>
        <dbReference type="ARBA" id="ARBA00004536"/>
    </source>
</evidence>
<evidence type="ECO:0000256" key="15">
    <source>
        <dbReference type="RuleBase" id="RU004357"/>
    </source>
</evidence>
<evidence type="ECO:0000256" key="8">
    <source>
        <dbReference type="ARBA" id="ARBA00022889"/>
    </source>
</evidence>
<protein>
    <submittedName>
        <fullName evidence="19">Cadherin-15</fullName>
    </submittedName>
</protein>
<keyword evidence="5" id="KW-0479">Metal-binding</keyword>
<dbReference type="InterPro" id="IPR020894">
    <property type="entry name" value="Cadherin_CS"/>
</dbReference>
<dbReference type="InterPro" id="IPR015919">
    <property type="entry name" value="Cadherin-like_sf"/>
</dbReference>
<evidence type="ECO:0000256" key="9">
    <source>
        <dbReference type="ARBA" id="ARBA00022949"/>
    </source>
</evidence>
<dbReference type="GO" id="GO:0007156">
    <property type="term" value="P:homophilic cell adhesion via plasma membrane adhesion molecules"/>
    <property type="evidence" value="ECO:0007669"/>
    <property type="project" value="InterPro"/>
</dbReference>
<feature type="transmembrane region" description="Helical" evidence="17">
    <location>
        <begin position="710"/>
        <end position="743"/>
    </location>
</feature>
<dbReference type="InterPro" id="IPR027397">
    <property type="entry name" value="Catenin-bd_sf"/>
</dbReference>
<feature type="compositionally biased region" description="Pro residues" evidence="16">
    <location>
        <begin position="833"/>
        <end position="842"/>
    </location>
</feature>
<evidence type="ECO:0000256" key="7">
    <source>
        <dbReference type="ARBA" id="ARBA00022837"/>
    </source>
</evidence>
<comment type="caution">
    <text evidence="19">The sequence shown here is derived from an EMBL/GenBank/DDBJ whole genome shotgun (WGS) entry which is preliminary data.</text>
</comment>
<dbReference type="GO" id="GO:0045296">
    <property type="term" value="F:cadherin binding"/>
    <property type="evidence" value="ECO:0007669"/>
    <property type="project" value="TreeGrafter"/>
</dbReference>
<feature type="domain" description="Cadherin" evidence="18">
    <location>
        <begin position="188"/>
        <end position="269"/>
    </location>
</feature>
<feature type="domain" description="Cadherin" evidence="18">
    <location>
        <begin position="385"/>
        <end position="499"/>
    </location>
</feature>
<organism evidence="19 20">
    <name type="scientific">Merluccius polli</name>
    <name type="common">Benguela hake</name>
    <name type="synonym">Merluccius cadenati</name>
    <dbReference type="NCBI Taxonomy" id="89951"/>
    <lineage>
        <taxon>Eukaryota</taxon>
        <taxon>Metazoa</taxon>
        <taxon>Chordata</taxon>
        <taxon>Craniata</taxon>
        <taxon>Vertebrata</taxon>
        <taxon>Euteleostomi</taxon>
        <taxon>Actinopterygii</taxon>
        <taxon>Neopterygii</taxon>
        <taxon>Teleostei</taxon>
        <taxon>Neoteleostei</taxon>
        <taxon>Acanthomorphata</taxon>
        <taxon>Zeiogadaria</taxon>
        <taxon>Gadariae</taxon>
        <taxon>Gadiformes</taxon>
        <taxon>Gadoidei</taxon>
        <taxon>Merlucciidae</taxon>
        <taxon>Merluccius</taxon>
    </lineage>
</organism>
<dbReference type="GO" id="GO:0007398">
    <property type="term" value="P:ectoderm development"/>
    <property type="evidence" value="ECO:0007669"/>
    <property type="project" value="UniProtKB-ARBA"/>
</dbReference>
<evidence type="ECO:0000313" key="20">
    <source>
        <dbReference type="Proteomes" id="UP001174136"/>
    </source>
</evidence>
<dbReference type="FunFam" id="2.60.40.60:FF:000019">
    <property type="entry name" value="Cadherin 2"/>
    <property type="match status" value="1"/>
</dbReference>
<gene>
    <name evidence="19" type="primary">Cdh15_1</name>
    <name evidence="19" type="ORF">N1851_005901</name>
</gene>
<dbReference type="InterPro" id="IPR000233">
    <property type="entry name" value="Cadherin_Y-type_LIR"/>
</dbReference>
<feature type="domain" description="Cadherin" evidence="18">
    <location>
        <begin position="622"/>
        <end position="712"/>
    </location>
</feature>
<dbReference type="InterPro" id="IPR039808">
    <property type="entry name" value="Cadherin"/>
</dbReference>
<comment type="function">
    <text evidence="15">Cadherins are calcium-dependent cell adhesion proteins.</text>
</comment>
<dbReference type="FunFam" id="4.10.900.10:FF:000001">
    <property type="entry name" value="Cadherin 2"/>
    <property type="match status" value="1"/>
</dbReference>
<dbReference type="GO" id="GO:0034332">
    <property type="term" value="P:adherens junction organization"/>
    <property type="evidence" value="ECO:0007669"/>
    <property type="project" value="UniProtKB-ARBA"/>
</dbReference>
<comment type="subcellular location">
    <subcellularLocation>
        <location evidence="2">Cell junction</location>
        <location evidence="2">Adherens junction</location>
    </subcellularLocation>
    <subcellularLocation>
        <location evidence="1 14">Cell membrane</location>
        <topology evidence="1 14">Single-pass type I membrane protein</topology>
    </subcellularLocation>
</comment>
<dbReference type="PANTHER" id="PTHR24027">
    <property type="entry name" value="CADHERIN-23"/>
    <property type="match status" value="1"/>
</dbReference>
<keyword evidence="10 17" id="KW-1133">Transmembrane helix</keyword>
<dbReference type="GO" id="GO:0001764">
    <property type="term" value="P:neuron migration"/>
    <property type="evidence" value="ECO:0007669"/>
    <property type="project" value="UniProtKB-ARBA"/>
</dbReference>
<dbReference type="GO" id="GO:0000902">
    <property type="term" value="P:cell morphogenesis"/>
    <property type="evidence" value="ECO:0007669"/>
    <property type="project" value="TreeGrafter"/>
</dbReference>
<evidence type="ECO:0000256" key="10">
    <source>
        <dbReference type="ARBA" id="ARBA00022989"/>
    </source>
</evidence>
<dbReference type="Proteomes" id="UP001174136">
    <property type="component" value="Unassembled WGS sequence"/>
</dbReference>
<dbReference type="GO" id="GO:0044331">
    <property type="term" value="P:cell-cell adhesion mediated by cadherin"/>
    <property type="evidence" value="ECO:0007669"/>
    <property type="project" value="TreeGrafter"/>
</dbReference>
<dbReference type="PANTHER" id="PTHR24027:SF300">
    <property type="entry name" value="CADHERIN-15"/>
    <property type="match status" value="1"/>
</dbReference>
<evidence type="ECO:0000256" key="16">
    <source>
        <dbReference type="SAM" id="MobiDB-lite"/>
    </source>
</evidence>
<keyword evidence="20" id="KW-1185">Reference proteome</keyword>
<evidence type="ECO:0000256" key="13">
    <source>
        <dbReference type="PROSITE-ProRule" id="PRU00043"/>
    </source>
</evidence>
<dbReference type="Pfam" id="PF01049">
    <property type="entry name" value="CADH_Y-type_LIR"/>
    <property type="match status" value="1"/>
</dbReference>
<feature type="region of interest" description="Disordered" evidence="16">
    <location>
        <begin position="815"/>
        <end position="846"/>
    </location>
</feature>
<dbReference type="GO" id="GO:0005912">
    <property type="term" value="C:adherens junction"/>
    <property type="evidence" value="ECO:0007669"/>
    <property type="project" value="UniProtKB-SubCell"/>
</dbReference>
<dbReference type="SMART" id="SM00112">
    <property type="entry name" value="CA"/>
    <property type="match status" value="5"/>
</dbReference>